<dbReference type="OrthoDB" id="437168at2759"/>
<evidence type="ECO:0000313" key="2">
    <source>
        <dbReference type="EMBL" id="CAI3984561.1"/>
    </source>
</evidence>
<accession>A0A9P1FQL7</accession>
<dbReference type="EMBL" id="CAMXCT020000898">
    <property type="protein sequence ID" value="CAL1137936.1"/>
    <property type="molecule type" value="Genomic_DNA"/>
</dbReference>
<feature type="non-terminal residue" evidence="2">
    <location>
        <position position="1"/>
    </location>
</feature>
<feature type="chain" id="PRO_5043272351" evidence="1">
    <location>
        <begin position="17"/>
        <end position="123"/>
    </location>
</feature>
<name>A0A9P1FQL7_9DINO</name>
<dbReference type="AlphaFoldDB" id="A0A9P1FQL7"/>
<sequence length="123" mass="13656">MRIYWLLLFEAWQSLARPEHVVVLPQGAIGLSTRGKALRVRVTSSLQPTEVEDEPREVLPAEADATFRIFKGEEEGIEVDGVGAVSVLRPGGRIPRLRLRDSQGHLLTESSLSCGQLLNRRAQ</sequence>
<dbReference type="Proteomes" id="UP001152797">
    <property type="component" value="Unassembled WGS sequence"/>
</dbReference>
<organism evidence="2">
    <name type="scientific">Cladocopium goreaui</name>
    <dbReference type="NCBI Taxonomy" id="2562237"/>
    <lineage>
        <taxon>Eukaryota</taxon>
        <taxon>Sar</taxon>
        <taxon>Alveolata</taxon>
        <taxon>Dinophyceae</taxon>
        <taxon>Suessiales</taxon>
        <taxon>Symbiodiniaceae</taxon>
        <taxon>Cladocopium</taxon>
    </lineage>
</organism>
<evidence type="ECO:0000313" key="4">
    <source>
        <dbReference type="Proteomes" id="UP001152797"/>
    </source>
</evidence>
<evidence type="ECO:0000256" key="1">
    <source>
        <dbReference type="SAM" id="SignalP"/>
    </source>
</evidence>
<dbReference type="EMBL" id="CAMXCT010000898">
    <property type="protein sequence ID" value="CAI3984561.1"/>
    <property type="molecule type" value="Genomic_DNA"/>
</dbReference>
<comment type="caution">
    <text evidence="2">The sequence shown here is derived from an EMBL/GenBank/DDBJ whole genome shotgun (WGS) entry which is preliminary data.</text>
</comment>
<reference evidence="2" key="1">
    <citation type="submission" date="2022-10" db="EMBL/GenBank/DDBJ databases">
        <authorList>
            <person name="Chen Y."/>
            <person name="Dougan E. K."/>
            <person name="Chan C."/>
            <person name="Rhodes N."/>
            <person name="Thang M."/>
        </authorList>
    </citation>
    <scope>NUCLEOTIDE SEQUENCE</scope>
</reference>
<evidence type="ECO:0000313" key="3">
    <source>
        <dbReference type="EMBL" id="CAL1137936.1"/>
    </source>
</evidence>
<dbReference type="EMBL" id="CAMXCT030000898">
    <property type="protein sequence ID" value="CAL4771873.1"/>
    <property type="molecule type" value="Genomic_DNA"/>
</dbReference>
<gene>
    <name evidence="2" type="ORF">C1SCF055_LOCUS12089</name>
</gene>
<feature type="signal peptide" evidence="1">
    <location>
        <begin position="1"/>
        <end position="16"/>
    </location>
</feature>
<proteinExistence type="predicted"/>
<keyword evidence="4" id="KW-1185">Reference proteome</keyword>
<reference evidence="3" key="2">
    <citation type="submission" date="2024-04" db="EMBL/GenBank/DDBJ databases">
        <authorList>
            <person name="Chen Y."/>
            <person name="Shah S."/>
            <person name="Dougan E. K."/>
            <person name="Thang M."/>
            <person name="Chan C."/>
        </authorList>
    </citation>
    <scope>NUCLEOTIDE SEQUENCE [LARGE SCALE GENOMIC DNA]</scope>
</reference>
<keyword evidence="1" id="KW-0732">Signal</keyword>
<protein>
    <submittedName>
        <fullName evidence="2">Uncharacterized protein</fullName>
    </submittedName>
</protein>